<organism evidence="8">
    <name type="scientific">Schizanthus pinnatus</name>
    <name type="common">butterfly flower</name>
    <dbReference type="NCBI Taxonomy" id="33122"/>
    <lineage>
        <taxon>Eukaryota</taxon>
        <taxon>Viridiplantae</taxon>
        <taxon>Streptophyta</taxon>
        <taxon>Embryophyta</taxon>
        <taxon>Tracheophyta</taxon>
        <taxon>Spermatophyta</taxon>
        <taxon>Magnoliopsida</taxon>
        <taxon>eudicotyledons</taxon>
        <taxon>Gunneridae</taxon>
        <taxon>Pentapetalae</taxon>
        <taxon>asterids</taxon>
        <taxon>lamiids</taxon>
        <taxon>Solanales</taxon>
        <taxon>Solanaceae</taxon>
        <taxon>Schizanthoideae</taxon>
        <taxon>Schizanthus</taxon>
    </lineage>
</organism>
<feature type="region of interest" description="Disordered" evidence="6">
    <location>
        <begin position="54"/>
        <end position="127"/>
    </location>
</feature>
<protein>
    <submittedName>
        <fullName evidence="8">TCP protein</fullName>
    </submittedName>
</protein>
<evidence type="ECO:0000256" key="2">
    <source>
        <dbReference type="ARBA" id="ARBA00023015"/>
    </source>
</evidence>
<sequence length="127" mass="14746">CTAQGVRDRRMRLSLQIARKFFDLQDTLGFDKASKTIEWLFSKSKKAIKELTENAPQEHNYSNRENNNIVVNNNNSSSSEEGNKSESLMSECEVLSSKEENSNSPFEKDHRKLRKMVHNLHTRESRD</sequence>
<reference evidence="8" key="1">
    <citation type="journal article" date="2003" name="Mol. Biol. Evol.">
        <title>Evolution of the TCP gene family in Asteridae: cladistic and network approaches to understanding regulatory gene family diversification and its impact on morphological evolution.</title>
        <authorList>
            <person name="Reeves P.A."/>
            <person name="Olmstead R.G."/>
        </authorList>
    </citation>
    <scope>NUCLEOTIDE SEQUENCE</scope>
</reference>
<dbReference type="PROSITE" id="PS51369">
    <property type="entry name" value="TCP"/>
    <property type="match status" value="1"/>
</dbReference>
<keyword evidence="3" id="KW-0238">DNA-binding</keyword>
<dbReference type="AlphaFoldDB" id="Q6Y9V4"/>
<keyword evidence="5" id="KW-0539">Nucleus</keyword>
<dbReference type="GO" id="GO:0043565">
    <property type="term" value="F:sequence-specific DNA binding"/>
    <property type="evidence" value="ECO:0007669"/>
    <property type="project" value="TreeGrafter"/>
</dbReference>
<keyword evidence="4" id="KW-0804">Transcription</keyword>
<keyword evidence="2" id="KW-0805">Transcription regulation</keyword>
<feature type="compositionally biased region" description="Basic residues" evidence="6">
    <location>
        <begin position="111"/>
        <end position="120"/>
    </location>
</feature>
<dbReference type="EMBL" id="AY168171">
    <property type="protein sequence ID" value="AAO45732.1"/>
    <property type="molecule type" value="Genomic_DNA"/>
</dbReference>
<name>Q6Y9V4_9SOLA</name>
<dbReference type="Pfam" id="PF03634">
    <property type="entry name" value="TCP"/>
    <property type="match status" value="1"/>
</dbReference>
<dbReference type="PANTHER" id="PTHR31072:SF227">
    <property type="entry name" value="TRANSCRIPTION FACTOR TCP12-LIKE"/>
    <property type="match status" value="1"/>
</dbReference>
<dbReference type="GO" id="GO:0003700">
    <property type="term" value="F:DNA-binding transcription factor activity"/>
    <property type="evidence" value="ECO:0007669"/>
    <property type="project" value="InterPro"/>
</dbReference>
<dbReference type="PANTHER" id="PTHR31072">
    <property type="entry name" value="TRANSCRIPTION FACTOR TCP4-RELATED"/>
    <property type="match status" value="1"/>
</dbReference>
<dbReference type="InterPro" id="IPR017887">
    <property type="entry name" value="TF_TCP_subgr"/>
</dbReference>
<evidence type="ECO:0000313" key="8">
    <source>
        <dbReference type="EMBL" id="AAO45732.1"/>
    </source>
</evidence>
<proteinExistence type="predicted"/>
<evidence type="ECO:0000256" key="5">
    <source>
        <dbReference type="ARBA" id="ARBA00023242"/>
    </source>
</evidence>
<dbReference type="GO" id="GO:0005634">
    <property type="term" value="C:nucleus"/>
    <property type="evidence" value="ECO:0007669"/>
    <property type="project" value="UniProtKB-SubCell"/>
</dbReference>
<dbReference type="InterPro" id="IPR005333">
    <property type="entry name" value="Transcription_factor_TCP"/>
</dbReference>
<dbReference type="GO" id="GO:2000032">
    <property type="term" value="P:regulation of secondary shoot formation"/>
    <property type="evidence" value="ECO:0007669"/>
    <property type="project" value="TreeGrafter"/>
</dbReference>
<evidence type="ECO:0000256" key="4">
    <source>
        <dbReference type="ARBA" id="ARBA00023163"/>
    </source>
</evidence>
<feature type="compositionally biased region" description="Basic and acidic residues" evidence="6">
    <location>
        <begin position="96"/>
        <end position="110"/>
    </location>
</feature>
<comment type="subcellular location">
    <subcellularLocation>
        <location evidence="1">Nucleus</location>
    </subcellularLocation>
</comment>
<evidence type="ECO:0000256" key="1">
    <source>
        <dbReference type="ARBA" id="ARBA00004123"/>
    </source>
</evidence>
<gene>
    <name evidence="8" type="primary">TCP</name>
</gene>
<accession>Q6Y9V4</accession>
<feature type="domain" description="TCP" evidence="7">
    <location>
        <begin position="1"/>
        <end position="51"/>
    </location>
</feature>
<feature type="non-terminal residue" evidence="8">
    <location>
        <position position="1"/>
    </location>
</feature>
<feature type="non-terminal residue" evidence="8">
    <location>
        <position position="127"/>
    </location>
</feature>
<evidence type="ECO:0000259" key="7">
    <source>
        <dbReference type="PROSITE" id="PS51369"/>
    </source>
</evidence>
<evidence type="ECO:0000256" key="6">
    <source>
        <dbReference type="SAM" id="MobiDB-lite"/>
    </source>
</evidence>
<evidence type="ECO:0000256" key="3">
    <source>
        <dbReference type="ARBA" id="ARBA00023125"/>
    </source>
</evidence>
<feature type="compositionally biased region" description="Low complexity" evidence="6">
    <location>
        <begin position="63"/>
        <end position="80"/>
    </location>
</feature>